<comment type="caution">
    <text evidence="1">The sequence shown here is derived from an EMBL/GenBank/DDBJ whole genome shotgun (WGS) entry which is preliminary data.</text>
</comment>
<dbReference type="OrthoDB" id="2933732at2"/>
<proteinExistence type="predicted"/>
<evidence type="ECO:0008006" key="3">
    <source>
        <dbReference type="Google" id="ProtNLM"/>
    </source>
</evidence>
<evidence type="ECO:0000313" key="2">
    <source>
        <dbReference type="Proteomes" id="UP000321901"/>
    </source>
</evidence>
<dbReference type="InterPro" id="IPR015064">
    <property type="entry name" value="Sda"/>
</dbReference>
<dbReference type="AlphaFoldDB" id="A0A511Z4Z1"/>
<name>A0A511Z4Z1_9BACL</name>
<evidence type="ECO:0000313" key="1">
    <source>
        <dbReference type="EMBL" id="GEN82490.1"/>
    </source>
</evidence>
<dbReference type="Proteomes" id="UP000321901">
    <property type="component" value="Unassembled WGS sequence"/>
</dbReference>
<keyword evidence="2" id="KW-1185">Reference proteome</keyword>
<accession>A0A511Z4Z1</accession>
<dbReference type="Pfam" id="PF08970">
    <property type="entry name" value="Sda"/>
    <property type="match status" value="1"/>
</dbReference>
<dbReference type="SUPFAM" id="SSF100985">
    <property type="entry name" value="Sporulation inhibitor Sda"/>
    <property type="match status" value="1"/>
</dbReference>
<reference evidence="1 2" key="1">
    <citation type="submission" date="2019-07" db="EMBL/GenBank/DDBJ databases">
        <title>Whole genome shotgun sequence of Sporosarcina luteola NBRC 105378.</title>
        <authorList>
            <person name="Hosoyama A."/>
            <person name="Uohara A."/>
            <person name="Ohji S."/>
            <person name="Ichikawa N."/>
        </authorList>
    </citation>
    <scope>NUCLEOTIDE SEQUENCE [LARGE SCALE GENOMIC DNA]</scope>
    <source>
        <strain evidence="1 2">NBRC 105378</strain>
    </source>
</reference>
<dbReference type="InterPro" id="IPR036916">
    <property type="entry name" value="Sda_sf"/>
</dbReference>
<sequence length="58" mass="6653">MLSMPDDLLVDSYEKAIALNLCPQFINLLEKEIKRRSIHLKSCGSQTSYNENESQSIH</sequence>
<gene>
    <name evidence="1" type="ORF">SLU01_08020</name>
</gene>
<dbReference type="Gene3D" id="1.10.287.1100">
    <property type="entry name" value="Sporulation inhibitor A"/>
    <property type="match status" value="1"/>
</dbReference>
<protein>
    <recommendedName>
        <fullName evidence="3">Sporulation inhibitor sda</fullName>
    </recommendedName>
</protein>
<dbReference type="EMBL" id="BJYL01000009">
    <property type="protein sequence ID" value="GEN82490.1"/>
    <property type="molecule type" value="Genomic_DNA"/>
</dbReference>
<organism evidence="1 2">
    <name type="scientific">Sporosarcina luteola</name>
    <dbReference type="NCBI Taxonomy" id="582850"/>
    <lineage>
        <taxon>Bacteria</taxon>
        <taxon>Bacillati</taxon>
        <taxon>Bacillota</taxon>
        <taxon>Bacilli</taxon>
        <taxon>Bacillales</taxon>
        <taxon>Caryophanaceae</taxon>
        <taxon>Sporosarcina</taxon>
    </lineage>
</organism>